<proteinExistence type="inferred from homology"/>
<comment type="similarity">
    <text evidence="1">Belongs to the cytochrome P450 family.</text>
</comment>
<dbReference type="PRINTS" id="PR00359">
    <property type="entry name" value="BP450"/>
</dbReference>
<dbReference type="PANTHER" id="PTHR46696">
    <property type="entry name" value="P450, PUTATIVE (EUROFUNG)-RELATED"/>
    <property type="match status" value="1"/>
</dbReference>
<sequence>MNHATPRAEAHPPLESLAVEPLICRDYEQRPTFYYERLRAAHGPVAPVDVLGVPIWLVIGYPQVLDILRDPRDVWSKRLDNWRAYTEGRVPADWPLMPAMQADNSIFRDGAELSRLRGAWIAGLQPFQERGRPQARELEHAISQYADDLITVLGEGSGRAGLADLAAQYARPLPLMISNRLLGFTDGRGEELLMDMWRLVDAGPDAAEAQARLLAAVRDLCARAKARPGDDLPGHMAAAAPDLTVEEMTRELFMVVALVGDYCGTLITGTVLEVIGGESGARDSVSAGMIQEAVNRAALASPPMANLTLRFPRTDVRMGRYTIAAGDPVILSVAAAHGDPAFAGGQTPDSVYSSRAHVAWGAGPHACVARDLATTITTIAVGRLFERFSMLRLALPPDQLPWRSSPLMRSLRSLPVHYELAEWRAAPASDGAAPAPSTGAEARTESEAEQQEARLSLTRRFLRALRIG</sequence>
<reference evidence="4" key="1">
    <citation type="journal article" date="2019" name="Int. J. Syst. Evol. Microbiol.">
        <title>The Global Catalogue of Microorganisms (GCM) 10K type strain sequencing project: providing services to taxonomists for standard genome sequencing and annotation.</title>
        <authorList>
            <consortium name="The Broad Institute Genomics Platform"/>
            <consortium name="The Broad Institute Genome Sequencing Center for Infectious Disease"/>
            <person name="Wu L."/>
            <person name="Ma J."/>
        </authorList>
    </citation>
    <scope>NUCLEOTIDE SEQUENCE [LARGE SCALE GENOMIC DNA]</scope>
    <source>
        <strain evidence="4">JCM 16702</strain>
    </source>
</reference>
<feature type="compositionally biased region" description="Low complexity" evidence="2">
    <location>
        <begin position="427"/>
        <end position="440"/>
    </location>
</feature>
<protein>
    <submittedName>
        <fullName evidence="3">Cytochrome P450</fullName>
    </submittedName>
</protein>
<dbReference type="PROSITE" id="PS00086">
    <property type="entry name" value="CYTOCHROME_P450"/>
    <property type="match status" value="1"/>
</dbReference>
<dbReference type="Proteomes" id="UP001500683">
    <property type="component" value="Unassembled WGS sequence"/>
</dbReference>
<dbReference type="Gene3D" id="1.10.630.10">
    <property type="entry name" value="Cytochrome P450"/>
    <property type="match status" value="1"/>
</dbReference>
<dbReference type="InterPro" id="IPR036396">
    <property type="entry name" value="Cyt_P450_sf"/>
</dbReference>
<comment type="caution">
    <text evidence="3">The sequence shown here is derived from an EMBL/GenBank/DDBJ whole genome shotgun (WGS) entry which is preliminary data.</text>
</comment>
<organism evidence="3 4">
    <name type="scientific">Actinomadura miaoliensis</name>
    <dbReference type="NCBI Taxonomy" id="430685"/>
    <lineage>
        <taxon>Bacteria</taxon>
        <taxon>Bacillati</taxon>
        <taxon>Actinomycetota</taxon>
        <taxon>Actinomycetes</taxon>
        <taxon>Streptosporangiales</taxon>
        <taxon>Thermomonosporaceae</taxon>
        <taxon>Actinomadura</taxon>
    </lineage>
</organism>
<dbReference type="PANTHER" id="PTHR46696:SF1">
    <property type="entry name" value="CYTOCHROME P450 YJIB-RELATED"/>
    <property type="match status" value="1"/>
</dbReference>
<dbReference type="InterPro" id="IPR017972">
    <property type="entry name" value="Cyt_P450_CS"/>
</dbReference>
<evidence type="ECO:0000256" key="1">
    <source>
        <dbReference type="ARBA" id="ARBA00010617"/>
    </source>
</evidence>
<dbReference type="SUPFAM" id="SSF48264">
    <property type="entry name" value="Cytochrome P450"/>
    <property type="match status" value="1"/>
</dbReference>
<dbReference type="InterPro" id="IPR002397">
    <property type="entry name" value="Cyt_P450_B"/>
</dbReference>
<feature type="region of interest" description="Disordered" evidence="2">
    <location>
        <begin position="427"/>
        <end position="450"/>
    </location>
</feature>
<keyword evidence="4" id="KW-1185">Reference proteome</keyword>
<name>A0ABP7WHZ3_9ACTN</name>
<evidence type="ECO:0000313" key="4">
    <source>
        <dbReference type="Proteomes" id="UP001500683"/>
    </source>
</evidence>
<evidence type="ECO:0000256" key="2">
    <source>
        <dbReference type="SAM" id="MobiDB-lite"/>
    </source>
</evidence>
<dbReference type="EMBL" id="BAAAZG010000043">
    <property type="protein sequence ID" value="GAA4089196.1"/>
    <property type="molecule type" value="Genomic_DNA"/>
</dbReference>
<gene>
    <name evidence="3" type="ORF">GCM10022214_57240</name>
</gene>
<evidence type="ECO:0000313" key="3">
    <source>
        <dbReference type="EMBL" id="GAA4089196.1"/>
    </source>
</evidence>
<accession>A0ABP7WHZ3</accession>
<dbReference type="RefSeq" id="WP_344953687.1">
    <property type="nucleotide sequence ID" value="NZ_BAAAZG010000043.1"/>
</dbReference>